<dbReference type="InterPro" id="IPR050682">
    <property type="entry name" value="ModA/WtpA"/>
</dbReference>
<dbReference type="GO" id="GO:0030973">
    <property type="term" value="F:molybdate ion binding"/>
    <property type="evidence" value="ECO:0007669"/>
    <property type="project" value="TreeGrafter"/>
</dbReference>
<dbReference type="EMBL" id="WNKV01000005">
    <property type="protein sequence ID" value="MTW16361.1"/>
    <property type="molecule type" value="Genomic_DNA"/>
</dbReference>
<sequence>MATSDGSRRVPLRILSTRATRGMLTALLPSIERGTGRAIAVDYAATNELMPRIAAGERADLVLLTRDAIDRLCADGVLDPATRTDIAQALVGLAVKAGAPRPDIATVDALVATLRAARAVAWSRTGASGIHFARVLTRLGILEEIAAKAIVRDGFTGELAANGQVEVAIQQVSELMAVDGVDVVGPLPDAVQEVTAFAGAVFVGAPDPEGARDLLARLVAPAARPLVERSGLKPV</sequence>
<proteinExistence type="predicted"/>
<dbReference type="SUPFAM" id="SSF53850">
    <property type="entry name" value="Periplasmic binding protein-like II"/>
    <property type="match status" value="1"/>
</dbReference>
<protein>
    <submittedName>
        <fullName evidence="1">ABC transporter substrate-binding protein</fullName>
    </submittedName>
</protein>
<gene>
    <name evidence="1" type="ORF">GJ689_09070</name>
</gene>
<accession>A0A327KA56</accession>
<dbReference type="GO" id="GO:0015689">
    <property type="term" value="P:molybdate ion transport"/>
    <property type="evidence" value="ECO:0007669"/>
    <property type="project" value="TreeGrafter"/>
</dbReference>
<reference evidence="1 2" key="1">
    <citation type="submission" date="2019-11" db="EMBL/GenBank/DDBJ databases">
        <title>Whole-genome sequence of Rhodoplanes serenus DSM 18633, type strain.</title>
        <authorList>
            <person name="Kyndt J.A."/>
            <person name="Meyer T.E."/>
        </authorList>
    </citation>
    <scope>NUCLEOTIDE SEQUENCE [LARGE SCALE GENOMIC DNA]</scope>
    <source>
        <strain evidence="1 2">DSM 18633</strain>
    </source>
</reference>
<dbReference type="RefSeq" id="WP_111384656.1">
    <property type="nucleotide sequence ID" value="NZ_NPEW01000050.1"/>
</dbReference>
<dbReference type="Gene3D" id="3.40.190.10">
    <property type="entry name" value="Periplasmic binding protein-like II"/>
    <property type="match status" value="2"/>
</dbReference>
<dbReference type="Pfam" id="PF13531">
    <property type="entry name" value="SBP_bac_11"/>
    <property type="match status" value="1"/>
</dbReference>
<comment type="caution">
    <text evidence="1">The sequence shown here is derived from an EMBL/GenBank/DDBJ whole genome shotgun (WGS) entry which is preliminary data.</text>
</comment>
<dbReference type="Proteomes" id="UP000438991">
    <property type="component" value="Unassembled WGS sequence"/>
</dbReference>
<evidence type="ECO:0000313" key="2">
    <source>
        <dbReference type="Proteomes" id="UP000438991"/>
    </source>
</evidence>
<evidence type="ECO:0000313" key="1">
    <source>
        <dbReference type="EMBL" id="MTW16361.1"/>
    </source>
</evidence>
<dbReference type="AlphaFoldDB" id="A0A327KA56"/>
<dbReference type="PANTHER" id="PTHR30632">
    <property type="entry name" value="MOLYBDATE-BINDING PERIPLASMIC PROTEIN"/>
    <property type="match status" value="1"/>
</dbReference>
<name>A0A327KA56_9BRAD</name>
<dbReference type="PANTHER" id="PTHR30632:SF11">
    <property type="entry name" value="BLR4797 PROTEIN"/>
    <property type="match status" value="1"/>
</dbReference>
<organism evidence="1 2">
    <name type="scientific">Rhodoplanes serenus</name>
    <dbReference type="NCBI Taxonomy" id="200615"/>
    <lineage>
        <taxon>Bacteria</taxon>
        <taxon>Pseudomonadati</taxon>
        <taxon>Pseudomonadota</taxon>
        <taxon>Alphaproteobacteria</taxon>
        <taxon>Hyphomicrobiales</taxon>
        <taxon>Nitrobacteraceae</taxon>
        <taxon>Rhodoplanes</taxon>
    </lineage>
</organism>